<dbReference type="EMBL" id="WXFA01000004">
    <property type="protein sequence ID" value="MBM3091128.1"/>
    <property type="molecule type" value="Genomic_DNA"/>
</dbReference>
<dbReference type="SUPFAM" id="SSF46785">
    <property type="entry name" value="Winged helix' DNA-binding domain"/>
    <property type="match status" value="1"/>
</dbReference>
<name>A0AAW4FG69_9HYPH</name>
<dbReference type="Proteomes" id="UP000744980">
    <property type="component" value="Unassembled WGS sequence"/>
</dbReference>
<protein>
    <recommendedName>
        <fullName evidence="3">HTH crp-type domain-containing protein</fullName>
    </recommendedName>
</protein>
<evidence type="ECO:0000313" key="2">
    <source>
        <dbReference type="Proteomes" id="UP000744980"/>
    </source>
</evidence>
<proteinExistence type="predicted"/>
<reference evidence="1 2" key="1">
    <citation type="submission" date="2020-01" db="EMBL/GenBank/DDBJ databases">
        <title>Draft genome assembly of Ensifer adhaerens T173.</title>
        <authorList>
            <person name="Craig J.E."/>
            <person name="Stinchcombe J.R."/>
        </authorList>
    </citation>
    <scope>NUCLEOTIDE SEQUENCE [LARGE SCALE GENOMIC DNA]</scope>
    <source>
        <strain evidence="1 2">T173</strain>
    </source>
</reference>
<accession>A0AAW4FG69</accession>
<evidence type="ECO:0000313" key="1">
    <source>
        <dbReference type="EMBL" id="MBM3091128.1"/>
    </source>
</evidence>
<keyword evidence="2" id="KW-1185">Reference proteome</keyword>
<gene>
    <name evidence="1" type="ORF">GFB56_09895</name>
</gene>
<sequence length="108" mass="11734">MPFYYDEAPFNLDELDLGIGVSRELNGIDKSVSAAILSLSEINGFVIAVPSRIAGGLGVSEERVRSSLKRLEAKGLIKTILEPDISALAALGDQYRARREQLVDGEEE</sequence>
<dbReference type="AlphaFoldDB" id="A0AAW4FG69"/>
<comment type="caution">
    <text evidence="1">The sequence shown here is derived from an EMBL/GenBank/DDBJ whole genome shotgun (WGS) entry which is preliminary data.</text>
</comment>
<dbReference type="InterPro" id="IPR036390">
    <property type="entry name" value="WH_DNA-bd_sf"/>
</dbReference>
<organism evidence="1 2">
    <name type="scientific">Ensifer canadensis</name>
    <dbReference type="NCBI Taxonomy" id="555315"/>
    <lineage>
        <taxon>Bacteria</taxon>
        <taxon>Pseudomonadati</taxon>
        <taxon>Pseudomonadota</taxon>
        <taxon>Alphaproteobacteria</taxon>
        <taxon>Hyphomicrobiales</taxon>
        <taxon>Rhizobiaceae</taxon>
        <taxon>Sinorhizobium/Ensifer group</taxon>
        <taxon>Ensifer</taxon>
    </lineage>
</organism>
<dbReference type="RefSeq" id="WP_203527686.1">
    <property type="nucleotide sequence ID" value="NZ_CP083370.1"/>
</dbReference>
<evidence type="ECO:0008006" key="3">
    <source>
        <dbReference type="Google" id="ProtNLM"/>
    </source>
</evidence>